<comment type="caution">
    <text evidence="2">The sequence shown here is derived from an EMBL/GenBank/DDBJ whole genome shotgun (WGS) entry which is preliminary data.</text>
</comment>
<accession>A0A7J3ZIZ9</accession>
<dbReference type="PANTHER" id="PTHR21015">
    <property type="entry name" value="UDP-N-ACETYLGLUCOSAMINE--N-ACETYLMURAMYL-(PENTAPEPTIDE) PYROPHOSPHORYL-UNDECAPRENOL N-ACETYLGLUCOSAMINE TRANSFERASE 1"/>
    <property type="match status" value="1"/>
</dbReference>
<dbReference type="Gene3D" id="3.40.50.2000">
    <property type="entry name" value="Glycogen Phosphorylase B"/>
    <property type="match status" value="2"/>
</dbReference>
<dbReference type="GO" id="GO:0016757">
    <property type="term" value="F:glycosyltransferase activity"/>
    <property type="evidence" value="ECO:0007669"/>
    <property type="project" value="TreeGrafter"/>
</dbReference>
<comment type="similarity">
    <text evidence="1">Belongs to the glycosyltransferase 28 family.</text>
</comment>
<dbReference type="PANTHER" id="PTHR21015:SF22">
    <property type="entry name" value="GLYCOSYLTRANSFERASE"/>
    <property type="match status" value="1"/>
</dbReference>
<reference evidence="2" key="1">
    <citation type="journal article" date="2020" name="mSystems">
        <title>Genome- and Community-Level Interaction Insights into Carbon Utilization and Element Cycling Functions of Hydrothermarchaeota in Hydrothermal Sediment.</title>
        <authorList>
            <person name="Zhou Z."/>
            <person name="Liu Y."/>
            <person name="Xu W."/>
            <person name="Pan J."/>
            <person name="Luo Z.H."/>
            <person name="Li M."/>
        </authorList>
    </citation>
    <scope>NUCLEOTIDE SEQUENCE [LARGE SCALE GENOMIC DNA]</scope>
    <source>
        <strain evidence="2">SpSt-1116</strain>
    </source>
</reference>
<evidence type="ECO:0000313" key="2">
    <source>
        <dbReference type="EMBL" id="HHQ80075.1"/>
    </source>
</evidence>
<dbReference type="SUPFAM" id="SSF53756">
    <property type="entry name" value="UDP-Glycosyltransferase/glycogen phosphorylase"/>
    <property type="match status" value="1"/>
</dbReference>
<dbReference type="EMBL" id="DRZC01000019">
    <property type="protein sequence ID" value="HHQ80075.1"/>
    <property type="molecule type" value="Genomic_DNA"/>
</dbReference>
<organism evidence="2">
    <name type="scientific">Fervidicoccus fontis</name>
    <dbReference type="NCBI Taxonomy" id="683846"/>
    <lineage>
        <taxon>Archaea</taxon>
        <taxon>Thermoproteota</taxon>
        <taxon>Thermoprotei</taxon>
        <taxon>Fervidicoccales</taxon>
        <taxon>Fervidicoccaceae</taxon>
        <taxon>Fervidicoccus</taxon>
    </lineage>
</organism>
<dbReference type="AlphaFoldDB" id="A0A7J3ZIZ9"/>
<evidence type="ECO:0000256" key="1">
    <source>
        <dbReference type="ARBA" id="ARBA00006962"/>
    </source>
</evidence>
<gene>
    <name evidence="2" type="ORF">ENM78_01215</name>
</gene>
<sequence>MESPKHSMERVDLLMSVVIASGLGGHAAYAAAIAHYLVERGIRPTILVPRGHEWVRRKLERYGRVVEVTMPRNPGESLYRGLCRWPTALLEAVARVGDSRGVVVSCGSNFGVSAALVGRARGMSVVSLEALDRISRPSLASKALEPLANATVVHWPEQRRLYPKAFLAGPIYEPPKYSSRNEGYVLVTAGTLGYRELFDAVSKLELESVVLQTGLVEPEPYRRRHPQWRVFDFDPDLERWIAGARVVITHFPGMTAATAALGYRKPVVMVASPHHRFSSPLEDGVVLARKLNAIYIPRPSPALLKAAVERAERVEPPQVENGAARASMLIAKLIR</sequence>
<name>A0A7J3ZIZ9_9CREN</name>
<proteinExistence type="inferred from homology"/>
<protein>
    <submittedName>
        <fullName evidence="2">Polysaccharide biosynthesis protein</fullName>
    </submittedName>
</protein>